<accession>A0A9P7W0G4</accession>
<dbReference type="InterPro" id="IPR001283">
    <property type="entry name" value="CRISP-related"/>
</dbReference>
<dbReference type="PRINTS" id="PR00837">
    <property type="entry name" value="V5TPXLIKE"/>
</dbReference>
<evidence type="ECO:0000259" key="3">
    <source>
        <dbReference type="SMART" id="SM00198"/>
    </source>
</evidence>
<feature type="domain" description="SCP" evidence="3">
    <location>
        <begin position="158"/>
        <end position="285"/>
    </location>
</feature>
<dbReference type="AlphaFoldDB" id="A0A9P7W0G4"/>
<gene>
    <name evidence="4" type="ORF">BT62DRAFT_504670</name>
</gene>
<evidence type="ECO:0000256" key="2">
    <source>
        <dbReference type="SAM" id="SignalP"/>
    </source>
</evidence>
<feature type="compositionally biased region" description="Polar residues" evidence="1">
    <location>
        <begin position="108"/>
        <end position="117"/>
    </location>
</feature>
<dbReference type="Pfam" id="PF00188">
    <property type="entry name" value="CAP"/>
    <property type="match status" value="1"/>
</dbReference>
<feature type="compositionally biased region" description="Low complexity" evidence="1">
    <location>
        <begin position="138"/>
        <end position="156"/>
    </location>
</feature>
<protein>
    <submittedName>
        <fullName evidence="4">PR-1-like protein</fullName>
    </submittedName>
</protein>
<name>A0A9P7W0G4_9AGAR</name>
<dbReference type="GO" id="GO:0005576">
    <property type="term" value="C:extracellular region"/>
    <property type="evidence" value="ECO:0007669"/>
    <property type="project" value="InterPro"/>
</dbReference>
<dbReference type="PANTHER" id="PTHR10334">
    <property type="entry name" value="CYSTEINE-RICH SECRETORY PROTEIN-RELATED"/>
    <property type="match status" value="1"/>
</dbReference>
<dbReference type="RefSeq" id="XP_043043832.1">
    <property type="nucleotide sequence ID" value="XM_043181185.1"/>
</dbReference>
<organism evidence="4 5">
    <name type="scientific">Guyanagaster necrorhizus</name>
    <dbReference type="NCBI Taxonomy" id="856835"/>
    <lineage>
        <taxon>Eukaryota</taxon>
        <taxon>Fungi</taxon>
        <taxon>Dikarya</taxon>
        <taxon>Basidiomycota</taxon>
        <taxon>Agaricomycotina</taxon>
        <taxon>Agaricomycetes</taxon>
        <taxon>Agaricomycetidae</taxon>
        <taxon>Agaricales</taxon>
        <taxon>Marasmiineae</taxon>
        <taxon>Physalacriaceae</taxon>
        <taxon>Guyanagaster</taxon>
    </lineage>
</organism>
<sequence>MIYSLAIAVAVLLVAQPSGGLAGPALAKKQWAGWSPDQLCSGGVYGRDQPWWIFASISSDSWGSFFSSQACETGSFASATNSASWPSATDVETSTYTDVPSVTQISVEEYSPESTSEAAVGETTVETQTPVEGSGVESTATVTSSASASSSSSSASSGDIDAWLTAHNTVRQQHGADNLTWSDEVASTAQAWADQCNFEHSGSSYGENLAEASGDVNIAAAVQLWADEASEYNASNPTYSHFTQMVWKSTTELGCGYAKCSNIYSDYGGGVLYVCNYNPAGNIDGEYAENVQA</sequence>
<dbReference type="InterPro" id="IPR014044">
    <property type="entry name" value="CAP_dom"/>
</dbReference>
<dbReference type="SMART" id="SM00198">
    <property type="entry name" value="SCP"/>
    <property type="match status" value="1"/>
</dbReference>
<dbReference type="GeneID" id="66103481"/>
<dbReference type="InterPro" id="IPR035940">
    <property type="entry name" value="CAP_sf"/>
</dbReference>
<dbReference type="SUPFAM" id="SSF55797">
    <property type="entry name" value="PR-1-like"/>
    <property type="match status" value="1"/>
</dbReference>
<dbReference type="PROSITE" id="PS01010">
    <property type="entry name" value="CRISP_2"/>
    <property type="match status" value="1"/>
</dbReference>
<dbReference type="EMBL" id="MU250526">
    <property type="protein sequence ID" value="KAG7450332.1"/>
    <property type="molecule type" value="Genomic_DNA"/>
</dbReference>
<dbReference type="Proteomes" id="UP000812287">
    <property type="component" value="Unassembled WGS sequence"/>
</dbReference>
<evidence type="ECO:0000313" key="5">
    <source>
        <dbReference type="Proteomes" id="UP000812287"/>
    </source>
</evidence>
<dbReference type="InterPro" id="IPR018244">
    <property type="entry name" value="Allrgn_V5/Tpx1_CS"/>
</dbReference>
<feature type="chain" id="PRO_5040259616" evidence="2">
    <location>
        <begin position="23"/>
        <end position="293"/>
    </location>
</feature>
<keyword evidence="2" id="KW-0732">Signal</keyword>
<evidence type="ECO:0000256" key="1">
    <source>
        <dbReference type="SAM" id="MobiDB-lite"/>
    </source>
</evidence>
<dbReference type="OrthoDB" id="337038at2759"/>
<dbReference type="Gene3D" id="3.40.33.10">
    <property type="entry name" value="CAP"/>
    <property type="match status" value="1"/>
</dbReference>
<reference evidence="4" key="1">
    <citation type="submission" date="2020-11" db="EMBL/GenBank/DDBJ databases">
        <title>Adaptations for nitrogen fixation in a non-lichenized fungal sporocarp promotes dispersal by wood-feeding termites.</title>
        <authorList>
            <consortium name="DOE Joint Genome Institute"/>
            <person name="Koch R.A."/>
            <person name="Yoon G."/>
            <person name="Arayal U."/>
            <person name="Lail K."/>
            <person name="Amirebrahimi M."/>
            <person name="Labutti K."/>
            <person name="Lipzen A."/>
            <person name="Riley R."/>
            <person name="Barry K."/>
            <person name="Henrissat B."/>
            <person name="Grigoriev I.V."/>
            <person name="Herr J.R."/>
            <person name="Aime M.C."/>
        </authorList>
    </citation>
    <scope>NUCLEOTIDE SEQUENCE</scope>
    <source>
        <strain evidence="4">MCA 3950</strain>
    </source>
</reference>
<comment type="caution">
    <text evidence="4">The sequence shown here is derived from an EMBL/GenBank/DDBJ whole genome shotgun (WGS) entry which is preliminary data.</text>
</comment>
<keyword evidence="5" id="KW-1185">Reference proteome</keyword>
<feature type="signal peptide" evidence="2">
    <location>
        <begin position="1"/>
        <end position="22"/>
    </location>
</feature>
<feature type="region of interest" description="Disordered" evidence="1">
    <location>
        <begin position="108"/>
        <end position="156"/>
    </location>
</feature>
<proteinExistence type="predicted"/>
<evidence type="ECO:0000313" key="4">
    <source>
        <dbReference type="EMBL" id="KAG7450332.1"/>
    </source>
</evidence>